<name>A0A6I8UY72_DROPS</name>
<feature type="signal peptide" evidence="1">
    <location>
        <begin position="1"/>
        <end position="19"/>
    </location>
</feature>
<accession>A0A6I8UY72</accession>
<dbReference type="InParanoid" id="A0A6I8UY72"/>
<sequence>MLLPVGILVIVLPLQFTAAFPSRGDSLRELRKLMRQQDDERQQPVAASTPRTFQSENQFNEDISQWLLSLEHLGLEIFQFVQQCRQPGSQCQQRRVHRRFRSLRHGYTELRAQLEALEVSYVGRMSSEEAWTLESTIQKVKLVLRQYDETLRLINGQIFKLVDQ</sequence>
<dbReference type="ExpressionAtlas" id="A0A6I8UY72">
    <property type="expression patterns" value="baseline"/>
</dbReference>
<dbReference type="Proteomes" id="UP000001819">
    <property type="component" value="Chromosome 4"/>
</dbReference>
<evidence type="ECO:0000313" key="3">
    <source>
        <dbReference type="RefSeq" id="XP_002133144.2"/>
    </source>
</evidence>
<dbReference type="AlphaFoldDB" id="A0A6I8UY72"/>
<keyword evidence="1" id="KW-0732">Signal</keyword>
<evidence type="ECO:0000256" key="1">
    <source>
        <dbReference type="SAM" id="SignalP"/>
    </source>
</evidence>
<protein>
    <submittedName>
        <fullName evidence="3">Uncharacterized protein</fullName>
    </submittedName>
</protein>
<organism evidence="2 3">
    <name type="scientific">Drosophila pseudoobscura pseudoobscura</name>
    <name type="common">Fruit fly</name>
    <dbReference type="NCBI Taxonomy" id="46245"/>
    <lineage>
        <taxon>Eukaryota</taxon>
        <taxon>Metazoa</taxon>
        <taxon>Ecdysozoa</taxon>
        <taxon>Arthropoda</taxon>
        <taxon>Hexapoda</taxon>
        <taxon>Insecta</taxon>
        <taxon>Pterygota</taxon>
        <taxon>Neoptera</taxon>
        <taxon>Endopterygota</taxon>
        <taxon>Diptera</taxon>
        <taxon>Brachycera</taxon>
        <taxon>Muscomorpha</taxon>
        <taxon>Ephydroidea</taxon>
        <taxon>Drosophilidae</taxon>
        <taxon>Drosophila</taxon>
        <taxon>Sophophora</taxon>
    </lineage>
</organism>
<dbReference type="RefSeq" id="XP_002133144.2">
    <property type="nucleotide sequence ID" value="XM_002133108.3"/>
</dbReference>
<keyword evidence="2" id="KW-1185">Reference proteome</keyword>
<gene>
    <name evidence="3" type="primary">LOC6902618</name>
</gene>
<proteinExistence type="predicted"/>
<feature type="chain" id="PRO_5026133004" evidence="1">
    <location>
        <begin position="20"/>
        <end position="164"/>
    </location>
</feature>
<reference evidence="3" key="1">
    <citation type="submission" date="2025-08" db="UniProtKB">
        <authorList>
            <consortium name="RefSeq"/>
        </authorList>
    </citation>
    <scope>IDENTIFICATION</scope>
    <source>
        <strain evidence="3">MV-25-SWS-2005</strain>
        <tissue evidence="3">Whole body</tissue>
    </source>
</reference>
<evidence type="ECO:0000313" key="2">
    <source>
        <dbReference type="Proteomes" id="UP000001819"/>
    </source>
</evidence>
<dbReference type="KEGG" id="dpo:6902618"/>